<organism evidence="1 2">
    <name type="scientific">Suillus subaureus</name>
    <dbReference type="NCBI Taxonomy" id="48587"/>
    <lineage>
        <taxon>Eukaryota</taxon>
        <taxon>Fungi</taxon>
        <taxon>Dikarya</taxon>
        <taxon>Basidiomycota</taxon>
        <taxon>Agaricomycotina</taxon>
        <taxon>Agaricomycetes</taxon>
        <taxon>Agaricomycetidae</taxon>
        <taxon>Boletales</taxon>
        <taxon>Suillineae</taxon>
        <taxon>Suillaceae</taxon>
        <taxon>Suillus</taxon>
    </lineage>
</organism>
<dbReference type="Pfam" id="PF18758">
    <property type="entry name" value="KDZ"/>
    <property type="match status" value="1"/>
</dbReference>
<keyword evidence="2" id="KW-1185">Reference proteome</keyword>
<dbReference type="PANTHER" id="PTHR33096:SF1">
    <property type="entry name" value="CXC1-LIKE CYSTEINE CLUSTER ASSOCIATED WITH KDZ TRANSPOSASES DOMAIN-CONTAINING PROTEIN"/>
    <property type="match status" value="1"/>
</dbReference>
<dbReference type="InterPro" id="IPR040521">
    <property type="entry name" value="KDZ"/>
</dbReference>
<dbReference type="RefSeq" id="XP_041193097.1">
    <property type="nucleotide sequence ID" value="XM_041338328.1"/>
</dbReference>
<evidence type="ECO:0000313" key="2">
    <source>
        <dbReference type="Proteomes" id="UP000807769"/>
    </source>
</evidence>
<gene>
    <name evidence="1" type="ORF">BJ212DRAFT_1446950</name>
</gene>
<accession>A0A9P7EBN5</accession>
<proteinExistence type="predicted"/>
<comment type="caution">
    <text evidence="1">The sequence shown here is derived from an EMBL/GenBank/DDBJ whole genome shotgun (WGS) entry which is preliminary data.</text>
</comment>
<dbReference type="PANTHER" id="PTHR33096">
    <property type="entry name" value="CXC2 DOMAIN-CONTAINING PROTEIN"/>
    <property type="match status" value="1"/>
</dbReference>
<name>A0A9P7EBN5_9AGAM</name>
<protein>
    <submittedName>
        <fullName evidence="1">Uncharacterized protein</fullName>
    </submittedName>
</protein>
<dbReference type="GeneID" id="64632344"/>
<dbReference type="AlphaFoldDB" id="A0A9P7EBN5"/>
<sequence length="142" mass="16493">MEQNARSLKAMKMGEKQYYTLVLIKKLFKHLLLSMTIGILYDIACQLDHQWPCQLVYHPHKCEGFRLSDGEGCKRLWSALKLLIPPLHVSGYHQCLFILNVQVWHLNKKNLNTFGKWLSHRWTCCQTKKSDAGRCTTTTICG</sequence>
<dbReference type="EMBL" id="JABBWG010000016">
    <property type="protein sequence ID" value="KAG1816424.1"/>
    <property type="molecule type" value="Genomic_DNA"/>
</dbReference>
<reference evidence="1" key="1">
    <citation type="journal article" date="2020" name="New Phytol.">
        <title>Comparative genomics reveals dynamic genome evolution in host specialist ectomycorrhizal fungi.</title>
        <authorList>
            <person name="Lofgren L.A."/>
            <person name="Nguyen N.H."/>
            <person name="Vilgalys R."/>
            <person name="Ruytinx J."/>
            <person name="Liao H.L."/>
            <person name="Branco S."/>
            <person name="Kuo A."/>
            <person name="LaButti K."/>
            <person name="Lipzen A."/>
            <person name="Andreopoulos W."/>
            <person name="Pangilinan J."/>
            <person name="Riley R."/>
            <person name="Hundley H."/>
            <person name="Na H."/>
            <person name="Barry K."/>
            <person name="Grigoriev I.V."/>
            <person name="Stajich J.E."/>
            <person name="Kennedy P.G."/>
        </authorList>
    </citation>
    <scope>NUCLEOTIDE SEQUENCE</scope>
    <source>
        <strain evidence="1">MN1</strain>
    </source>
</reference>
<dbReference type="Proteomes" id="UP000807769">
    <property type="component" value="Unassembled WGS sequence"/>
</dbReference>
<dbReference type="OrthoDB" id="3237105at2759"/>
<evidence type="ECO:0000313" key="1">
    <source>
        <dbReference type="EMBL" id="KAG1816424.1"/>
    </source>
</evidence>